<accession>A0A3G8JLB0</accession>
<feature type="domain" description="Leucine-binding protein" evidence="5">
    <location>
        <begin position="58"/>
        <end position="383"/>
    </location>
</feature>
<dbReference type="EMBL" id="CP033972">
    <property type="protein sequence ID" value="AZG45871.1"/>
    <property type="molecule type" value="Genomic_DNA"/>
</dbReference>
<dbReference type="InterPro" id="IPR028082">
    <property type="entry name" value="Peripla_BP_I"/>
</dbReference>
<name>A0A3G8JLB0_9ACTN</name>
<keyword evidence="7" id="KW-1185">Reference proteome</keyword>
<comment type="similarity">
    <text evidence="1">Belongs to the leucine-binding protein family.</text>
</comment>
<dbReference type="PROSITE" id="PS51257">
    <property type="entry name" value="PROKAR_LIPOPROTEIN"/>
    <property type="match status" value="1"/>
</dbReference>
<feature type="chain" id="PRO_5038381645" description="Leucine-binding protein domain-containing protein" evidence="4">
    <location>
        <begin position="28"/>
        <end position="415"/>
    </location>
</feature>
<dbReference type="PANTHER" id="PTHR30483:SF6">
    <property type="entry name" value="PERIPLASMIC BINDING PROTEIN OF ABC TRANSPORTER FOR NATURAL AMINO ACIDS"/>
    <property type="match status" value="1"/>
</dbReference>
<organism evidence="6 7">
    <name type="scientific">Gordonia insulae</name>
    <dbReference type="NCBI Taxonomy" id="2420509"/>
    <lineage>
        <taxon>Bacteria</taxon>
        <taxon>Bacillati</taxon>
        <taxon>Actinomycetota</taxon>
        <taxon>Actinomycetes</taxon>
        <taxon>Mycobacteriales</taxon>
        <taxon>Gordoniaceae</taxon>
        <taxon>Gordonia</taxon>
    </lineage>
</organism>
<dbReference type="KEGG" id="gom:D7316_02471"/>
<feature type="region of interest" description="Disordered" evidence="3">
    <location>
        <begin position="28"/>
        <end position="49"/>
    </location>
</feature>
<feature type="compositionally biased region" description="Low complexity" evidence="3">
    <location>
        <begin position="28"/>
        <end position="48"/>
    </location>
</feature>
<proteinExistence type="inferred from homology"/>
<dbReference type="Pfam" id="PF13458">
    <property type="entry name" value="Peripla_BP_6"/>
    <property type="match status" value="1"/>
</dbReference>
<dbReference type="InterPro" id="IPR051010">
    <property type="entry name" value="BCAA_transport"/>
</dbReference>
<evidence type="ECO:0000256" key="2">
    <source>
        <dbReference type="ARBA" id="ARBA00022729"/>
    </source>
</evidence>
<keyword evidence="2 4" id="KW-0732">Signal</keyword>
<sequence length="415" mass="41702">MKLSRGITSPWVIAIAASAAVMTAATACGSDSSDSASTTSSAALPSDAFPGKAATGAPVRIGLINNEGGQAISQPENREAAEAATKYANENLGGIAGRPIELVVCKEQEDPVSARNCANQMVEQKVSAVVVTSTGLGNIMAPIITAAGIPYATALAGSQAETSSDNAYVWTAGSSTSQVMANYAKKEGMKSVVAYSIDSPAATGSLEMIGAPAFKAAGIDFKVIPIPYGSPDATPQVSSGLDANPDGVIVYGESTVCTSVLKSLKTLGSSATIMTPQACAAQDVVDGVGAGNLEGLKVFSNADTTSDDPESALFRAVMQKYAPNTSTAGYAVAGYQGVLGLVRATSGLTGEVNPASVGGAIQQAQRVVLPAGDGITFTCDGNQVPGMKSVCGNELIVLTMKDGKLTDPSTVALSA</sequence>
<gene>
    <name evidence="6" type="ORF">D7316_02471</name>
</gene>
<protein>
    <recommendedName>
        <fullName evidence="5">Leucine-binding protein domain-containing protein</fullName>
    </recommendedName>
</protein>
<dbReference type="RefSeq" id="WP_124708477.1">
    <property type="nucleotide sequence ID" value="NZ_CP033972.1"/>
</dbReference>
<evidence type="ECO:0000313" key="7">
    <source>
        <dbReference type="Proteomes" id="UP000271469"/>
    </source>
</evidence>
<dbReference type="SUPFAM" id="SSF53822">
    <property type="entry name" value="Periplasmic binding protein-like I"/>
    <property type="match status" value="1"/>
</dbReference>
<dbReference type="PANTHER" id="PTHR30483">
    <property type="entry name" value="LEUCINE-SPECIFIC-BINDING PROTEIN"/>
    <property type="match status" value="1"/>
</dbReference>
<reference evidence="6 7" key="1">
    <citation type="submission" date="2018-11" db="EMBL/GenBank/DDBJ databases">
        <title>Gordonia insulae sp. nov., isolated from an island soil.</title>
        <authorList>
            <person name="Kim Y.S."/>
            <person name="Kim S.B."/>
        </authorList>
    </citation>
    <scope>NUCLEOTIDE SEQUENCE [LARGE SCALE GENOMIC DNA]</scope>
    <source>
        <strain evidence="6 7">MMS17-SY073</strain>
    </source>
</reference>
<dbReference type="AlphaFoldDB" id="A0A3G8JLB0"/>
<evidence type="ECO:0000256" key="4">
    <source>
        <dbReference type="SAM" id="SignalP"/>
    </source>
</evidence>
<dbReference type="CDD" id="cd06341">
    <property type="entry name" value="PBP1_ABC_ligand_binding-like"/>
    <property type="match status" value="1"/>
</dbReference>
<dbReference type="OrthoDB" id="5169139at2"/>
<dbReference type="Gene3D" id="3.40.50.2300">
    <property type="match status" value="2"/>
</dbReference>
<evidence type="ECO:0000259" key="5">
    <source>
        <dbReference type="Pfam" id="PF13458"/>
    </source>
</evidence>
<dbReference type="InterPro" id="IPR028081">
    <property type="entry name" value="Leu-bd"/>
</dbReference>
<evidence type="ECO:0000256" key="3">
    <source>
        <dbReference type="SAM" id="MobiDB-lite"/>
    </source>
</evidence>
<dbReference type="Proteomes" id="UP000271469">
    <property type="component" value="Chromosome"/>
</dbReference>
<feature type="signal peptide" evidence="4">
    <location>
        <begin position="1"/>
        <end position="27"/>
    </location>
</feature>
<evidence type="ECO:0000313" key="6">
    <source>
        <dbReference type="EMBL" id="AZG45871.1"/>
    </source>
</evidence>
<evidence type="ECO:0000256" key="1">
    <source>
        <dbReference type="ARBA" id="ARBA00010062"/>
    </source>
</evidence>